<dbReference type="KEGG" id="nte:NEUTE1DRAFT137092"/>
<evidence type="ECO:0000313" key="1">
    <source>
        <dbReference type="EMBL" id="EGO57241.1"/>
    </source>
</evidence>
<sequence>MMSGCPVFNYLSDDPQAYLLLLKDYVRPSPDICTLCKARCLESFIKTASAPGLAWNRLSPDGRVRPAHTRLDAQLSALGITASNAFGLDLSEKEVDLIFQPATRRLTIDRDWDDFVHAVVAMTAYRGRARPDRYDAFKSQHGTDHYALGKKMELMCWSQFTSYDLVRPKGGTIEFWLFNLGQLLSGGAGVFLRSSSASPCTSTADETETKTEKKETKKDCCTCPIFTPLSGRHPDTFTGFEWINFVLSVAHNRISPDLLSAWSASNHPLFTEDLSTLYSHHPLSPGYDCTKDKSWYQPSYGYSRMRRFIVPEDIYNTDPRDVELSFLLGFDVLSDFHPLLDSPPPVVEKSKFSSADLFEVENLRESFIAMFQNHFAGGRQAQ</sequence>
<organism evidence="1 2">
    <name type="scientific">Neurospora tetrasperma (strain FGSC 2508 / ATCC MYA-4615 / P0657)</name>
    <dbReference type="NCBI Taxonomy" id="510951"/>
    <lineage>
        <taxon>Eukaryota</taxon>
        <taxon>Fungi</taxon>
        <taxon>Dikarya</taxon>
        <taxon>Ascomycota</taxon>
        <taxon>Pezizomycotina</taxon>
        <taxon>Sordariomycetes</taxon>
        <taxon>Sordariomycetidae</taxon>
        <taxon>Sordariales</taxon>
        <taxon>Sordariaceae</taxon>
        <taxon>Neurospora</taxon>
    </lineage>
</organism>
<dbReference type="GeneID" id="20825975"/>
<evidence type="ECO:0000313" key="2">
    <source>
        <dbReference type="Proteomes" id="UP000008065"/>
    </source>
</evidence>
<gene>
    <name evidence="1" type="ORF">NEUTE1DRAFT_137092</name>
</gene>
<dbReference type="HOGENOM" id="CLU_061226_0_0_1"/>
<proteinExistence type="predicted"/>
<dbReference type="VEuPathDB" id="FungiDB:NEUTE1DRAFT_137092"/>
<protein>
    <submittedName>
        <fullName evidence="1">Uncharacterized protein</fullName>
    </submittedName>
</protein>
<dbReference type="Proteomes" id="UP000008065">
    <property type="component" value="Unassembled WGS sequence"/>
</dbReference>
<dbReference type="RefSeq" id="XP_009850398.1">
    <property type="nucleotide sequence ID" value="XM_009852096.1"/>
</dbReference>
<accession>F8MN68</accession>
<keyword evidence="2" id="KW-1185">Reference proteome</keyword>
<dbReference type="AlphaFoldDB" id="F8MN68"/>
<dbReference type="EMBL" id="GL891304">
    <property type="protein sequence ID" value="EGO57241.1"/>
    <property type="molecule type" value="Genomic_DNA"/>
</dbReference>
<dbReference type="OrthoDB" id="4583455at2759"/>
<reference evidence="2" key="1">
    <citation type="journal article" date="2011" name="Genetics">
        <title>Massive changes in genome architecture accompany the transition to self-fertility in the filamentous fungus Neurospora tetrasperma.</title>
        <authorList>
            <person name="Ellison C.E."/>
            <person name="Stajich J.E."/>
            <person name="Jacobson D.J."/>
            <person name="Natvig D.O."/>
            <person name="Lapidus A."/>
            <person name="Foster B."/>
            <person name="Aerts A."/>
            <person name="Riley R."/>
            <person name="Lindquist E.A."/>
            <person name="Grigoriev I.V."/>
            <person name="Taylor J.W."/>
        </authorList>
    </citation>
    <scope>NUCLEOTIDE SEQUENCE [LARGE SCALE GENOMIC DNA]</scope>
    <source>
        <strain evidence="2">FGSC 2508 / P0657</strain>
    </source>
</reference>
<name>F8MN68_NEUT8</name>